<dbReference type="NCBIfam" id="NF001862">
    <property type="entry name" value="PRK00601.1"/>
    <property type="match status" value="1"/>
</dbReference>
<dbReference type="InterPro" id="IPR029054">
    <property type="entry name" value="dUTPase-like"/>
</dbReference>
<protein>
    <recommendedName>
        <fullName evidence="2">dUTP diphosphatase</fullName>
        <ecNumber evidence="2">3.6.1.23</ecNumber>
    </recommendedName>
</protein>
<dbReference type="EC" id="3.6.1.23" evidence="2"/>
<dbReference type="InterPro" id="IPR008181">
    <property type="entry name" value="dUTPase"/>
</dbReference>
<dbReference type="RefSeq" id="WP_156064227.1">
    <property type="nucleotide sequence ID" value="NZ_CABWIH010000058.1"/>
</dbReference>
<sequence>MKVSPNIQVIQAKFDSPKLKPTYAHGVGDAGCDMRANITEPKTIFPSEIVKFGTGIHLAMPQGMFALQAIRSGLSINHGLQLANAPGIIDSDYRGEIVCALVNMSTEPYTVEPFERIGQLIFLAHYSVAFEEVDKLPSTSRGDSGFGSSGRF</sequence>
<dbReference type="PANTHER" id="PTHR11241">
    <property type="entry name" value="DEOXYURIDINE 5'-TRIPHOSPHATE NUCLEOTIDOHYDROLASE"/>
    <property type="match status" value="1"/>
</dbReference>
<keyword evidence="4" id="KW-0546">Nucleotide metabolism</keyword>
<feature type="domain" description="dUTPase-like" evidence="6">
    <location>
        <begin position="28"/>
        <end position="150"/>
    </location>
</feature>
<dbReference type="EMBL" id="CABWIH010000058">
    <property type="protein sequence ID" value="VWM02444.1"/>
    <property type="molecule type" value="Genomic_DNA"/>
</dbReference>
<name>A0A5K1JD62_9ACTN</name>
<dbReference type="InterPro" id="IPR036157">
    <property type="entry name" value="dUTPase-like_sf"/>
</dbReference>
<dbReference type="GO" id="GO:0004170">
    <property type="term" value="F:dUTP diphosphatase activity"/>
    <property type="evidence" value="ECO:0007669"/>
    <property type="project" value="UniProtKB-EC"/>
</dbReference>
<dbReference type="Proteomes" id="UP000330807">
    <property type="component" value="Unassembled WGS sequence"/>
</dbReference>
<dbReference type="InterPro" id="IPR033704">
    <property type="entry name" value="dUTPase_trimeric"/>
</dbReference>
<dbReference type="PANTHER" id="PTHR11241:SF0">
    <property type="entry name" value="DEOXYURIDINE 5'-TRIPHOSPHATE NUCLEOTIDOHYDROLASE"/>
    <property type="match status" value="1"/>
</dbReference>
<comment type="similarity">
    <text evidence="1">Belongs to the dUTPase family.</text>
</comment>
<accession>A0A5K1JD62</accession>
<dbReference type="NCBIfam" id="TIGR00576">
    <property type="entry name" value="dut"/>
    <property type="match status" value="1"/>
</dbReference>
<dbReference type="GO" id="GO:0046081">
    <property type="term" value="P:dUTP catabolic process"/>
    <property type="evidence" value="ECO:0007669"/>
    <property type="project" value="InterPro"/>
</dbReference>
<keyword evidence="3 7" id="KW-0378">Hydrolase</keyword>
<dbReference type="GO" id="GO:0006226">
    <property type="term" value="P:dUMP biosynthetic process"/>
    <property type="evidence" value="ECO:0007669"/>
    <property type="project" value="InterPro"/>
</dbReference>
<reference evidence="7 8" key="1">
    <citation type="submission" date="2019-10" db="EMBL/GenBank/DDBJ databases">
        <authorList>
            <person name="Wolf R A."/>
        </authorList>
    </citation>
    <scope>NUCLEOTIDE SEQUENCE [LARGE SCALE GENOMIC DNA]</scope>
    <source>
        <strain evidence="7">Collinsella_aerofaciens_AK_138A</strain>
    </source>
</reference>
<dbReference type="SUPFAM" id="SSF51283">
    <property type="entry name" value="dUTPase-like"/>
    <property type="match status" value="1"/>
</dbReference>
<evidence type="ECO:0000313" key="8">
    <source>
        <dbReference type="Proteomes" id="UP000330807"/>
    </source>
</evidence>
<organism evidence="7 8">
    <name type="scientific">Collinsella aerofaciens</name>
    <dbReference type="NCBI Taxonomy" id="74426"/>
    <lineage>
        <taxon>Bacteria</taxon>
        <taxon>Bacillati</taxon>
        <taxon>Actinomycetota</taxon>
        <taxon>Coriobacteriia</taxon>
        <taxon>Coriobacteriales</taxon>
        <taxon>Coriobacteriaceae</taxon>
        <taxon>Collinsella</taxon>
    </lineage>
</organism>
<comment type="catalytic activity">
    <reaction evidence="5">
        <text>dUTP + H2O = dUMP + diphosphate + H(+)</text>
        <dbReference type="Rhea" id="RHEA:10248"/>
        <dbReference type="ChEBI" id="CHEBI:15377"/>
        <dbReference type="ChEBI" id="CHEBI:15378"/>
        <dbReference type="ChEBI" id="CHEBI:33019"/>
        <dbReference type="ChEBI" id="CHEBI:61555"/>
        <dbReference type="ChEBI" id="CHEBI:246422"/>
        <dbReference type="EC" id="3.6.1.23"/>
    </reaction>
</comment>
<dbReference type="GO" id="GO:0000287">
    <property type="term" value="F:magnesium ion binding"/>
    <property type="evidence" value="ECO:0007669"/>
    <property type="project" value="InterPro"/>
</dbReference>
<evidence type="ECO:0000256" key="1">
    <source>
        <dbReference type="ARBA" id="ARBA00006581"/>
    </source>
</evidence>
<dbReference type="AlphaFoldDB" id="A0A5K1JD62"/>
<evidence type="ECO:0000259" key="6">
    <source>
        <dbReference type="Pfam" id="PF00692"/>
    </source>
</evidence>
<evidence type="ECO:0000256" key="4">
    <source>
        <dbReference type="ARBA" id="ARBA00023080"/>
    </source>
</evidence>
<evidence type="ECO:0000256" key="3">
    <source>
        <dbReference type="ARBA" id="ARBA00022801"/>
    </source>
</evidence>
<gene>
    <name evidence="7" type="primary">dut_2</name>
    <name evidence="7" type="ORF">LMKDKBCB_02295</name>
</gene>
<dbReference type="Gene3D" id="2.70.40.10">
    <property type="match status" value="1"/>
</dbReference>
<evidence type="ECO:0000313" key="7">
    <source>
        <dbReference type="EMBL" id="VWM02444.1"/>
    </source>
</evidence>
<dbReference type="CDD" id="cd07557">
    <property type="entry name" value="trimeric_dUTPase"/>
    <property type="match status" value="1"/>
</dbReference>
<proteinExistence type="inferred from homology"/>
<evidence type="ECO:0000256" key="5">
    <source>
        <dbReference type="ARBA" id="ARBA00047686"/>
    </source>
</evidence>
<evidence type="ECO:0000256" key="2">
    <source>
        <dbReference type="ARBA" id="ARBA00012379"/>
    </source>
</evidence>
<dbReference type="Pfam" id="PF00692">
    <property type="entry name" value="dUTPase"/>
    <property type="match status" value="1"/>
</dbReference>